<dbReference type="GO" id="GO:0004316">
    <property type="term" value="F:3-oxoacyl-[acyl-carrier-protein] reductase (NADPH) activity"/>
    <property type="evidence" value="ECO:0007669"/>
    <property type="project" value="UniProtKB-EC"/>
</dbReference>
<dbReference type="InterPro" id="IPR002347">
    <property type="entry name" value="SDR_fam"/>
</dbReference>
<organism evidence="3 4">
    <name type="scientific">Clostridium moniliforme</name>
    <dbReference type="NCBI Taxonomy" id="39489"/>
    <lineage>
        <taxon>Bacteria</taxon>
        <taxon>Bacillati</taxon>
        <taxon>Bacillota</taxon>
        <taxon>Clostridia</taxon>
        <taxon>Eubacteriales</taxon>
        <taxon>Clostridiaceae</taxon>
        <taxon>Clostridium</taxon>
    </lineage>
</organism>
<keyword evidence="4" id="KW-1185">Reference proteome</keyword>
<evidence type="ECO:0000256" key="2">
    <source>
        <dbReference type="ARBA" id="ARBA00023221"/>
    </source>
</evidence>
<dbReference type="RefSeq" id="WP_209796491.1">
    <property type="nucleotide sequence ID" value="NZ_JAGGJZ010000003.1"/>
</dbReference>
<evidence type="ECO:0000256" key="1">
    <source>
        <dbReference type="ARBA" id="ARBA00006484"/>
    </source>
</evidence>
<comment type="caution">
    <text evidence="3">The sequence shown here is derived from an EMBL/GenBank/DDBJ whole genome shotgun (WGS) entry which is preliminary data.</text>
</comment>
<dbReference type="PROSITE" id="PS00061">
    <property type="entry name" value="ADH_SHORT"/>
    <property type="match status" value="1"/>
</dbReference>
<keyword evidence="2" id="KW-0753">Steroid metabolism</keyword>
<dbReference type="NCBIfam" id="NF005559">
    <property type="entry name" value="PRK07231.1"/>
    <property type="match status" value="1"/>
</dbReference>
<dbReference type="PRINTS" id="PR00081">
    <property type="entry name" value="GDHRDH"/>
</dbReference>
<comment type="similarity">
    <text evidence="1">Belongs to the short-chain dehydrogenases/reductases (SDR) family.</text>
</comment>
<name>A0ABS4F075_9CLOT</name>
<evidence type="ECO:0000313" key="4">
    <source>
        <dbReference type="Proteomes" id="UP000783390"/>
    </source>
</evidence>
<dbReference type="EC" id="1.1.1.100" evidence="3"/>
<keyword evidence="3" id="KW-0560">Oxidoreductase</keyword>
<dbReference type="Gene3D" id="3.40.50.720">
    <property type="entry name" value="NAD(P)-binding Rossmann-like Domain"/>
    <property type="match status" value="1"/>
</dbReference>
<dbReference type="NCBIfam" id="NF047420">
    <property type="entry name" value="EF_P_mod_YmfI"/>
    <property type="match status" value="1"/>
</dbReference>
<sequence>MSKLLGKVAIVTGASRGIGRDIAVELAKNGANVLVNYSKDDKGADETLRIIKDFGGYAIKFKEDISTFKGGERIVKEAINKFGALDIVVNNAGKSSIGLFMDSSEEDINGLISTNLLGAMYITKHAIPYMLNKGGNIINISSMWGDVGASCEVLYSASKGGINLFTKALAKELAPSNIRVNGIAPGVINTSMNNFLGEEEKSELEEEIPMGRFGEGYEIAKCVVFLASEEASYITGQIIRIDGGMI</sequence>
<dbReference type="Pfam" id="PF13561">
    <property type="entry name" value="adh_short_C2"/>
    <property type="match status" value="1"/>
</dbReference>
<dbReference type="InterPro" id="IPR036291">
    <property type="entry name" value="NAD(P)-bd_dom_sf"/>
</dbReference>
<dbReference type="Proteomes" id="UP000783390">
    <property type="component" value="Unassembled WGS sequence"/>
</dbReference>
<dbReference type="InterPro" id="IPR050259">
    <property type="entry name" value="SDR"/>
</dbReference>
<gene>
    <name evidence="3" type="ORF">J2Z53_001234</name>
</gene>
<dbReference type="PANTHER" id="PTHR42879:SF2">
    <property type="entry name" value="3-OXOACYL-[ACYL-CARRIER-PROTEIN] REDUCTASE FABG"/>
    <property type="match status" value="1"/>
</dbReference>
<proteinExistence type="inferred from homology"/>
<evidence type="ECO:0000313" key="3">
    <source>
        <dbReference type="EMBL" id="MBP1889651.1"/>
    </source>
</evidence>
<dbReference type="PRINTS" id="PR00080">
    <property type="entry name" value="SDRFAMILY"/>
</dbReference>
<reference evidence="3 4" key="1">
    <citation type="submission" date="2021-03" db="EMBL/GenBank/DDBJ databases">
        <title>Genomic Encyclopedia of Type Strains, Phase IV (KMG-IV): sequencing the most valuable type-strain genomes for metagenomic binning, comparative biology and taxonomic classification.</title>
        <authorList>
            <person name="Goeker M."/>
        </authorList>
    </citation>
    <scope>NUCLEOTIDE SEQUENCE [LARGE SCALE GENOMIC DNA]</scope>
    <source>
        <strain evidence="3 4">DSM 3984</strain>
    </source>
</reference>
<dbReference type="SUPFAM" id="SSF51735">
    <property type="entry name" value="NAD(P)-binding Rossmann-fold domains"/>
    <property type="match status" value="1"/>
</dbReference>
<accession>A0ABS4F075</accession>
<dbReference type="PANTHER" id="PTHR42879">
    <property type="entry name" value="3-OXOACYL-(ACYL-CARRIER-PROTEIN) REDUCTASE"/>
    <property type="match status" value="1"/>
</dbReference>
<dbReference type="InterPro" id="IPR020904">
    <property type="entry name" value="Sc_DH/Rdtase_CS"/>
</dbReference>
<dbReference type="EMBL" id="JAGGJZ010000003">
    <property type="protein sequence ID" value="MBP1889651.1"/>
    <property type="molecule type" value="Genomic_DNA"/>
</dbReference>
<protein>
    <submittedName>
        <fullName evidence="3">3-oxoacyl-[acyl-carrier protein] reductase</fullName>
        <ecNumber evidence="3">1.1.1.100</ecNumber>
    </submittedName>
</protein>
<keyword evidence="2" id="KW-0443">Lipid metabolism</keyword>